<dbReference type="STRING" id="413882.AAW51_3619"/>
<dbReference type="InterPro" id="IPR029068">
    <property type="entry name" value="Glyas_Bleomycin-R_OHBP_Dase"/>
</dbReference>
<evidence type="ECO:0000259" key="1">
    <source>
        <dbReference type="PROSITE" id="PS51819"/>
    </source>
</evidence>
<name>A0A0G3BUY1_9BURK</name>
<keyword evidence="3" id="KW-1185">Reference proteome</keyword>
<dbReference type="PANTHER" id="PTHR35006:SF4">
    <property type="entry name" value="BLR7706 PROTEIN"/>
    <property type="match status" value="1"/>
</dbReference>
<dbReference type="KEGG" id="pbh:AAW51_3619"/>
<accession>A0A0G3BUY1</accession>
<dbReference type="InterPro" id="IPR037523">
    <property type="entry name" value="VOC_core"/>
</dbReference>
<organism evidence="2 3">
    <name type="scientific">Caldimonas brevitalea</name>
    <dbReference type="NCBI Taxonomy" id="413882"/>
    <lineage>
        <taxon>Bacteria</taxon>
        <taxon>Pseudomonadati</taxon>
        <taxon>Pseudomonadota</taxon>
        <taxon>Betaproteobacteria</taxon>
        <taxon>Burkholderiales</taxon>
        <taxon>Sphaerotilaceae</taxon>
        <taxon>Caldimonas</taxon>
    </lineage>
</organism>
<dbReference type="EMBL" id="CP011371">
    <property type="protein sequence ID" value="AKJ30310.1"/>
    <property type="molecule type" value="Genomic_DNA"/>
</dbReference>
<dbReference type="InterPro" id="IPR004360">
    <property type="entry name" value="Glyas_Fos-R_dOase_dom"/>
</dbReference>
<feature type="domain" description="VOC" evidence="1">
    <location>
        <begin position="1"/>
        <end position="122"/>
    </location>
</feature>
<sequence>MLSHVSIGTNQFGRAVQFYEHVLATLGCRKLMEFPEAVAFGRLYPEFWVQQPIDGHPAATANGVHFGFVADSREQVRAFHEAALAQGGRDDGGPGPRPDYGAAYYGCFIRDLDGHKIEATFWDESLDGAGHGAAHDHAHGAG</sequence>
<dbReference type="PANTHER" id="PTHR35006">
    <property type="entry name" value="GLYOXALASE FAMILY PROTEIN (AFU_ORTHOLOGUE AFUA_5G14830)"/>
    <property type="match status" value="1"/>
</dbReference>
<dbReference type="AlphaFoldDB" id="A0A0G3BUY1"/>
<protein>
    <submittedName>
        <fullName evidence="2">Glyoxalase</fullName>
    </submittedName>
</protein>
<dbReference type="PROSITE" id="PS51819">
    <property type="entry name" value="VOC"/>
    <property type="match status" value="1"/>
</dbReference>
<evidence type="ECO:0000313" key="3">
    <source>
        <dbReference type="Proteomes" id="UP000035352"/>
    </source>
</evidence>
<dbReference type="PATRIC" id="fig|413882.6.peg.3781"/>
<reference evidence="2 3" key="1">
    <citation type="submission" date="2015-05" db="EMBL/GenBank/DDBJ databases">
        <authorList>
            <person name="Tang B."/>
            <person name="Yu Y."/>
        </authorList>
    </citation>
    <scope>NUCLEOTIDE SEQUENCE [LARGE SCALE GENOMIC DNA]</scope>
    <source>
        <strain evidence="2 3">DSM 7029</strain>
    </source>
</reference>
<evidence type="ECO:0000313" key="2">
    <source>
        <dbReference type="EMBL" id="AKJ30310.1"/>
    </source>
</evidence>
<dbReference type="Gene3D" id="3.10.180.10">
    <property type="entry name" value="2,3-Dihydroxybiphenyl 1,2-Dioxygenase, domain 1"/>
    <property type="match status" value="1"/>
</dbReference>
<dbReference type="CDD" id="cd07262">
    <property type="entry name" value="VOC_like"/>
    <property type="match status" value="1"/>
</dbReference>
<dbReference type="SUPFAM" id="SSF54593">
    <property type="entry name" value="Glyoxalase/Bleomycin resistance protein/Dihydroxybiphenyl dioxygenase"/>
    <property type="match status" value="1"/>
</dbReference>
<gene>
    <name evidence="2" type="ORF">AAW51_3619</name>
</gene>
<dbReference type="Pfam" id="PF00903">
    <property type="entry name" value="Glyoxalase"/>
    <property type="match status" value="1"/>
</dbReference>
<dbReference type="Proteomes" id="UP000035352">
    <property type="component" value="Chromosome"/>
</dbReference>
<proteinExistence type="predicted"/>